<keyword evidence="2" id="KW-0349">Heme</keyword>
<reference evidence="5" key="2">
    <citation type="submission" date="2015-01" db="EMBL/GenBank/DDBJ databases">
        <title>Evolutionary Origins and Diversification of the Mycorrhizal Mutualists.</title>
        <authorList>
            <consortium name="DOE Joint Genome Institute"/>
            <consortium name="Mycorrhizal Genomics Consortium"/>
            <person name="Kohler A."/>
            <person name="Kuo A."/>
            <person name="Nagy L.G."/>
            <person name="Floudas D."/>
            <person name="Copeland A."/>
            <person name="Barry K.W."/>
            <person name="Cichocki N."/>
            <person name="Veneault-Fourrey C."/>
            <person name="LaButti K."/>
            <person name="Lindquist E.A."/>
            <person name="Lipzen A."/>
            <person name="Lundell T."/>
            <person name="Morin E."/>
            <person name="Murat C."/>
            <person name="Riley R."/>
            <person name="Ohm R."/>
            <person name="Sun H."/>
            <person name="Tunlid A."/>
            <person name="Henrissat B."/>
            <person name="Grigoriev I.V."/>
            <person name="Hibbett D.S."/>
            <person name="Martin F."/>
        </authorList>
    </citation>
    <scope>NUCLEOTIDE SEQUENCE [LARGE SCALE GENOMIC DNA]</scope>
    <source>
        <strain evidence="5">Ve08.2h10</strain>
    </source>
</reference>
<keyword evidence="3" id="KW-1133">Transmembrane helix</keyword>
<keyword evidence="5" id="KW-1185">Reference proteome</keyword>
<reference evidence="4 5" key="1">
    <citation type="submission" date="2014-04" db="EMBL/GenBank/DDBJ databases">
        <authorList>
            <consortium name="DOE Joint Genome Institute"/>
            <person name="Kuo A."/>
            <person name="Kohler A."/>
            <person name="Jargeat P."/>
            <person name="Nagy L.G."/>
            <person name="Floudas D."/>
            <person name="Copeland A."/>
            <person name="Barry K.W."/>
            <person name="Cichocki N."/>
            <person name="Veneault-Fourrey C."/>
            <person name="LaButti K."/>
            <person name="Lindquist E.A."/>
            <person name="Lipzen A."/>
            <person name="Lundell T."/>
            <person name="Morin E."/>
            <person name="Murat C."/>
            <person name="Sun H."/>
            <person name="Tunlid A."/>
            <person name="Henrissat B."/>
            <person name="Grigoriev I.V."/>
            <person name="Hibbett D.S."/>
            <person name="Martin F."/>
            <person name="Nordberg H.P."/>
            <person name="Cantor M.N."/>
            <person name="Hua S.X."/>
        </authorList>
    </citation>
    <scope>NUCLEOTIDE SEQUENCE [LARGE SCALE GENOMIC DNA]</scope>
    <source>
        <strain evidence="4 5">Ve08.2h10</strain>
    </source>
</reference>
<dbReference type="Gene3D" id="1.10.630.10">
    <property type="entry name" value="Cytochrome P450"/>
    <property type="match status" value="1"/>
</dbReference>
<dbReference type="PANTHER" id="PTHR24305">
    <property type="entry name" value="CYTOCHROME P450"/>
    <property type="match status" value="1"/>
</dbReference>
<evidence type="ECO:0000313" key="5">
    <source>
        <dbReference type="Proteomes" id="UP000054538"/>
    </source>
</evidence>
<keyword evidence="3" id="KW-0472">Membrane</keyword>
<dbReference type="GO" id="GO:0005506">
    <property type="term" value="F:iron ion binding"/>
    <property type="evidence" value="ECO:0007669"/>
    <property type="project" value="InterPro"/>
</dbReference>
<dbReference type="PANTHER" id="PTHR24305:SF218">
    <property type="entry name" value="P450, PUTATIVE (EUROFUNG)-RELATED"/>
    <property type="match status" value="1"/>
</dbReference>
<dbReference type="InParanoid" id="A0A0D0DVQ0"/>
<feature type="transmembrane region" description="Helical" evidence="3">
    <location>
        <begin position="17"/>
        <end position="35"/>
    </location>
</feature>
<keyword evidence="3" id="KW-0812">Transmembrane</keyword>
<dbReference type="GO" id="GO:0020037">
    <property type="term" value="F:heme binding"/>
    <property type="evidence" value="ECO:0007669"/>
    <property type="project" value="InterPro"/>
</dbReference>
<dbReference type="AlphaFoldDB" id="A0A0D0DVQ0"/>
<evidence type="ECO:0000256" key="3">
    <source>
        <dbReference type="SAM" id="Phobius"/>
    </source>
</evidence>
<dbReference type="InterPro" id="IPR002401">
    <property type="entry name" value="Cyt_P450_E_grp-I"/>
</dbReference>
<keyword evidence="2" id="KW-0479">Metal-binding</keyword>
<dbReference type="Proteomes" id="UP000054538">
    <property type="component" value="Unassembled WGS sequence"/>
</dbReference>
<dbReference type="PRINTS" id="PR00385">
    <property type="entry name" value="P450"/>
</dbReference>
<comment type="cofactor">
    <cofactor evidence="2">
        <name>heme</name>
        <dbReference type="ChEBI" id="CHEBI:30413"/>
    </cofactor>
</comment>
<proteinExistence type="predicted"/>
<protein>
    <recommendedName>
        <fullName evidence="6">Cytochrome P450</fullName>
    </recommendedName>
</protein>
<feature type="binding site" description="axial binding residue" evidence="2">
    <location>
        <position position="472"/>
    </location>
    <ligand>
        <name>heme</name>
        <dbReference type="ChEBI" id="CHEBI:30413"/>
    </ligand>
    <ligandPart>
        <name>Fe</name>
        <dbReference type="ChEBI" id="CHEBI:18248"/>
    </ligandPart>
</feature>
<name>A0A0D0DVQ0_9AGAM</name>
<dbReference type="PRINTS" id="PR00463">
    <property type="entry name" value="EP450I"/>
</dbReference>
<accession>A0A0D0DVQ0</accession>
<dbReference type="STRING" id="930991.A0A0D0DVQ0"/>
<dbReference type="Pfam" id="PF00067">
    <property type="entry name" value="p450"/>
    <property type="match status" value="1"/>
</dbReference>
<evidence type="ECO:0008006" key="6">
    <source>
        <dbReference type="Google" id="ProtNLM"/>
    </source>
</evidence>
<dbReference type="GO" id="GO:0016705">
    <property type="term" value="F:oxidoreductase activity, acting on paired donors, with incorporation or reduction of molecular oxygen"/>
    <property type="evidence" value="ECO:0007669"/>
    <property type="project" value="InterPro"/>
</dbReference>
<comment type="pathway">
    <text evidence="1">Secondary metabolite biosynthesis.</text>
</comment>
<dbReference type="InterPro" id="IPR050121">
    <property type="entry name" value="Cytochrome_P450_monoxygenase"/>
</dbReference>
<organism evidence="4 5">
    <name type="scientific">Paxillus rubicundulus Ve08.2h10</name>
    <dbReference type="NCBI Taxonomy" id="930991"/>
    <lineage>
        <taxon>Eukaryota</taxon>
        <taxon>Fungi</taxon>
        <taxon>Dikarya</taxon>
        <taxon>Basidiomycota</taxon>
        <taxon>Agaricomycotina</taxon>
        <taxon>Agaricomycetes</taxon>
        <taxon>Agaricomycetidae</taxon>
        <taxon>Boletales</taxon>
        <taxon>Paxilineae</taxon>
        <taxon>Paxillaceae</taxon>
        <taxon>Paxillus</taxon>
    </lineage>
</organism>
<dbReference type="InterPro" id="IPR001128">
    <property type="entry name" value="Cyt_P450"/>
</dbReference>
<dbReference type="GO" id="GO:0004497">
    <property type="term" value="F:monooxygenase activity"/>
    <property type="evidence" value="ECO:0007669"/>
    <property type="project" value="InterPro"/>
</dbReference>
<sequence>MEFFHKAASLSALSPSWITHNIGLAFVSLAVLYAISRAIYQSLLSPLSAIPGPWYAAISDFWITTHVLRLQQCKTNHRLFEEYGPVVRVGPNKVIFKDITSMRSIYSVHKFDKSKFYKSLLTNENDHAMTTLDHAGHAVRRKGYASHYTPTNLALFQPEVCEHTMELITALEHVGGKHSLDCLALFRHHTVDVIISSSHGYRQGALSKCIVGAVDPVATAISDFPKRGIIRSTVPSWVWDLICRIPNNRWRQICDSDKIMGEFVGARVYEMRAQESMGKLGDSEKITLLQRLLQYKYSPNQQMPDHDIISEMMGHMIAGSDTTSNSLSYFFWELSRRQDIMEKLHAELDQAMPDRHVVPDITILQKLPYLNAFIKEVSWQGLRLYGAAPSDLERVVPSSIAKNGATNEPFDLMGYALPPGTIVATQSWSMHRDSTLFPSPDTFLPDRWLQGPDTVTKMSQYLVPFGTGSRMCGGMNLAYLMLRITVAAVVRNFNIVAPPETNERSMEIKDAFVIFPAAMECKLTFHPRNY</sequence>
<evidence type="ECO:0000256" key="2">
    <source>
        <dbReference type="PIRSR" id="PIRSR602401-1"/>
    </source>
</evidence>
<dbReference type="OrthoDB" id="3945418at2759"/>
<gene>
    <name evidence="4" type="ORF">PAXRUDRAFT_9166</name>
</gene>
<dbReference type="SUPFAM" id="SSF48264">
    <property type="entry name" value="Cytochrome P450"/>
    <property type="match status" value="1"/>
</dbReference>
<dbReference type="EMBL" id="KN824873">
    <property type="protein sequence ID" value="KIK99018.1"/>
    <property type="molecule type" value="Genomic_DNA"/>
</dbReference>
<keyword evidence="2" id="KW-0408">Iron</keyword>
<dbReference type="InterPro" id="IPR036396">
    <property type="entry name" value="Cyt_P450_sf"/>
</dbReference>
<evidence type="ECO:0000313" key="4">
    <source>
        <dbReference type="EMBL" id="KIK99018.1"/>
    </source>
</evidence>
<dbReference type="HOGENOM" id="CLU_001570_14_2_1"/>
<evidence type="ECO:0000256" key="1">
    <source>
        <dbReference type="ARBA" id="ARBA00005179"/>
    </source>
</evidence>